<evidence type="ECO:0000313" key="1">
    <source>
        <dbReference type="EMBL" id="ETO78247.1"/>
    </source>
</evidence>
<dbReference type="EMBL" id="ANJA01001220">
    <property type="protein sequence ID" value="ETO78247.1"/>
    <property type="molecule type" value="Genomic_DNA"/>
</dbReference>
<comment type="caution">
    <text evidence="1">The sequence shown here is derived from an EMBL/GenBank/DDBJ whole genome shotgun (WGS) entry which is preliminary data.</text>
</comment>
<reference evidence="1 2" key="1">
    <citation type="submission" date="2013-11" db="EMBL/GenBank/DDBJ databases">
        <title>The Genome Sequence of Phytophthora parasitica P1976.</title>
        <authorList>
            <consortium name="The Broad Institute Genomics Platform"/>
            <person name="Russ C."/>
            <person name="Tyler B."/>
            <person name="Panabieres F."/>
            <person name="Shan W."/>
            <person name="Tripathy S."/>
            <person name="Grunwald N."/>
            <person name="Machado M."/>
            <person name="Johnson C.S."/>
            <person name="Walker B."/>
            <person name="Young S."/>
            <person name="Zeng Q."/>
            <person name="Gargeya S."/>
            <person name="Fitzgerald M."/>
            <person name="Haas B."/>
            <person name="Abouelleil A."/>
            <person name="Allen A.W."/>
            <person name="Alvarado L."/>
            <person name="Arachchi H.M."/>
            <person name="Berlin A.M."/>
            <person name="Chapman S.B."/>
            <person name="Gainer-Dewar J."/>
            <person name="Goldberg J."/>
            <person name="Griggs A."/>
            <person name="Gujja S."/>
            <person name="Hansen M."/>
            <person name="Howarth C."/>
            <person name="Imamovic A."/>
            <person name="Ireland A."/>
            <person name="Larimer J."/>
            <person name="McCowan C."/>
            <person name="Murphy C."/>
            <person name="Pearson M."/>
            <person name="Poon T.W."/>
            <person name="Priest M."/>
            <person name="Roberts A."/>
            <person name="Saif S."/>
            <person name="Shea T."/>
            <person name="Sisk P."/>
            <person name="Sykes S."/>
            <person name="Wortman J."/>
            <person name="Nusbaum C."/>
            <person name="Birren B."/>
        </authorList>
    </citation>
    <scope>NUCLEOTIDE SEQUENCE [LARGE SCALE GENOMIC DNA]</scope>
    <source>
        <strain evidence="1 2">P1976</strain>
    </source>
</reference>
<dbReference type="Proteomes" id="UP000028582">
    <property type="component" value="Unassembled WGS sequence"/>
</dbReference>
<accession>A0A081AH86</accession>
<proteinExistence type="predicted"/>
<sequence>MSFRFTPLSETKNLAIPAHAPVGAVIGKSGSYCKVRTTAFAARWTEPTERWRCGGRELEWKAR</sequence>
<gene>
    <name evidence="1" type="ORF">F444_06740</name>
</gene>
<dbReference type="AlphaFoldDB" id="A0A081AH86"/>
<organism evidence="1 2">
    <name type="scientific">Phytophthora nicotianae P1976</name>
    <dbReference type="NCBI Taxonomy" id="1317066"/>
    <lineage>
        <taxon>Eukaryota</taxon>
        <taxon>Sar</taxon>
        <taxon>Stramenopiles</taxon>
        <taxon>Oomycota</taxon>
        <taxon>Peronosporomycetes</taxon>
        <taxon>Peronosporales</taxon>
        <taxon>Peronosporaceae</taxon>
        <taxon>Phytophthora</taxon>
    </lineage>
</organism>
<protein>
    <recommendedName>
        <fullName evidence="3">K Homology domain-containing protein</fullName>
    </recommendedName>
</protein>
<evidence type="ECO:0008006" key="3">
    <source>
        <dbReference type="Google" id="ProtNLM"/>
    </source>
</evidence>
<name>A0A081AH86_PHYNI</name>
<evidence type="ECO:0000313" key="2">
    <source>
        <dbReference type="Proteomes" id="UP000028582"/>
    </source>
</evidence>